<name>A0ABP7EZ81_9STAP</name>
<dbReference type="EMBL" id="BAABCK010000056">
    <property type="protein sequence ID" value="GAA3728183.1"/>
    <property type="molecule type" value="Genomic_DNA"/>
</dbReference>
<gene>
    <name evidence="1" type="ORF">GCM10022378_16210</name>
</gene>
<keyword evidence="2" id="KW-1185">Reference proteome</keyword>
<accession>A0ABP7EZ81</accession>
<protein>
    <submittedName>
        <fullName evidence="1">Uncharacterized protein</fullName>
    </submittedName>
</protein>
<sequence>MKPLTVKENKENLRNRNSAWTGFPVDEEDSYRKSADAVPGTKVFVKPIDKTAG</sequence>
<evidence type="ECO:0000313" key="1">
    <source>
        <dbReference type="EMBL" id="GAA3728183.1"/>
    </source>
</evidence>
<proteinExistence type="predicted"/>
<organism evidence="1 2">
    <name type="scientific">Salinicoccus jeotgali</name>
    <dbReference type="NCBI Taxonomy" id="381634"/>
    <lineage>
        <taxon>Bacteria</taxon>
        <taxon>Bacillati</taxon>
        <taxon>Bacillota</taxon>
        <taxon>Bacilli</taxon>
        <taxon>Bacillales</taxon>
        <taxon>Staphylococcaceae</taxon>
        <taxon>Salinicoccus</taxon>
    </lineage>
</organism>
<reference evidence="2" key="1">
    <citation type="journal article" date="2019" name="Int. J. Syst. Evol. Microbiol.">
        <title>The Global Catalogue of Microorganisms (GCM) 10K type strain sequencing project: providing services to taxonomists for standard genome sequencing and annotation.</title>
        <authorList>
            <consortium name="The Broad Institute Genomics Platform"/>
            <consortium name="The Broad Institute Genome Sequencing Center for Infectious Disease"/>
            <person name="Wu L."/>
            <person name="Ma J."/>
        </authorList>
    </citation>
    <scope>NUCLEOTIDE SEQUENCE [LARGE SCALE GENOMIC DNA]</scope>
    <source>
        <strain evidence="2">JCM 16981</strain>
    </source>
</reference>
<dbReference type="Proteomes" id="UP001500920">
    <property type="component" value="Unassembled WGS sequence"/>
</dbReference>
<evidence type="ECO:0000313" key="2">
    <source>
        <dbReference type="Proteomes" id="UP001500920"/>
    </source>
</evidence>
<comment type="caution">
    <text evidence="1">The sequence shown here is derived from an EMBL/GenBank/DDBJ whole genome shotgun (WGS) entry which is preliminary data.</text>
</comment>